<dbReference type="GO" id="GO:0005737">
    <property type="term" value="C:cytoplasm"/>
    <property type="evidence" value="ECO:0007669"/>
    <property type="project" value="UniProtKB-SubCell"/>
</dbReference>
<evidence type="ECO:0000313" key="12">
    <source>
        <dbReference type="Proteomes" id="UP001460270"/>
    </source>
</evidence>
<gene>
    <name evidence="11" type="ORF">WMY93_024160</name>
</gene>
<comment type="caution">
    <text evidence="11">The sequence shown here is derived from an EMBL/GenBank/DDBJ whole genome shotgun (WGS) entry which is preliminary data.</text>
</comment>
<dbReference type="Gene3D" id="2.40.50.90">
    <property type="match status" value="1"/>
</dbReference>
<feature type="region of interest" description="Disordered" evidence="9">
    <location>
        <begin position="212"/>
        <end position="243"/>
    </location>
</feature>
<keyword evidence="4" id="KW-0217">Developmental protein</keyword>
<evidence type="ECO:0000256" key="5">
    <source>
        <dbReference type="ARBA" id="ARBA00022490"/>
    </source>
</evidence>
<dbReference type="PANTHER" id="PTHR22948:SF19">
    <property type="entry name" value="TUDOR DOMAIN-CONTAINING PROTEIN 5"/>
    <property type="match status" value="1"/>
</dbReference>
<dbReference type="PANTHER" id="PTHR22948">
    <property type="entry name" value="TUDOR DOMAIN CONTAINING PROTEIN"/>
    <property type="match status" value="1"/>
</dbReference>
<dbReference type="InterPro" id="IPR002999">
    <property type="entry name" value="Tudor"/>
</dbReference>
<keyword evidence="6" id="KW-0677">Repeat</keyword>
<dbReference type="GO" id="GO:0007283">
    <property type="term" value="P:spermatogenesis"/>
    <property type="evidence" value="ECO:0007669"/>
    <property type="project" value="UniProtKB-KW"/>
</dbReference>
<dbReference type="InterPro" id="IPR050621">
    <property type="entry name" value="Tudor_domain_containing"/>
</dbReference>
<dbReference type="GO" id="GO:0030154">
    <property type="term" value="P:cell differentiation"/>
    <property type="evidence" value="ECO:0007669"/>
    <property type="project" value="UniProtKB-KW"/>
</dbReference>
<dbReference type="AlphaFoldDB" id="A0AAW0N3R8"/>
<evidence type="ECO:0000313" key="11">
    <source>
        <dbReference type="EMBL" id="KAK7888600.1"/>
    </source>
</evidence>
<feature type="domain" description="HTH OST-type" evidence="10">
    <location>
        <begin position="132"/>
        <end position="208"/>
    </location>
</feature>
<sequence length="885" mass="97139">MDQEAVLAKLKKDVRSLLLSSKVGLDPEQLRKDYIGMLGHPMPLRQLGFRNILDMVKEMPDVASVVFRDDGSVYLRAASDETTKNIEELVARQRTSLADKKRMQKRSGSFFSPRYCHKPNQAQVVLPRRGRAPPALPAQLRAQLRTLLSQGPIRLSQLESSYLLCFGHPLRVLSYGFYSTSEMLDAASDLLVISQSRLGSILSLRGQMLPRSLGAVSKPPQRPAPEREFKPQTLPKASVTEPPSTSEVWRFYPFPTCPYTTCTSHPCPCAACPCAACPCTACPAQPALHSLPYTPAPVQPTFAPPASTQPTPAPPSPTLPALVHSTSLELVRALSEDSCGDGSLPELIENIQDGQEEQQCFQERVLKLEEEFRQQIQENGVAGTISQDLKDRLQKVVAQCPGGVSVHDLPVKYQIMFGEELPVLESGFVSVTELVGAMTDIFHLQADNERGDSHDWTVTEIQNKEGIHTASSAGDDFKLPEMSFYFSSGTSPWESHLAEDEDDEIAALEPIDELDPLAPSCTKQLTRPSSETEEARDMEDMMIEMRRCYTCPEVSERIVCHRGMWFYRVVIHQVLSPSQVEVYYADFGAITVVQTCQLKFLKSCYSVLPAQAVPASLVGIKPTTGSWSIEATEYFQKLCADRTLVGALDSYHGDVLQLYLCDTHTDDDLYIHLALVQKGLGTACSPSASATLCPHITPVSLYLGEGMVELPEPEETSPCPEQTSTTKAIKRFLSLFVQDEDDDELPGLEYIENSEISSTAQSSCLLSEQTLACAELGWALKDELPQTDPPTPTSSPQLAPPDLIQTQSRLRTPVILASPQPSPEPSSRVQGSPGVSVPLLPTSPLLRTLSLHTPDLGQIQNASSGSPVSPLLQYKGFLFPVFGTR</sequence>
<evidence type="ECO:0000256" key="8">
    <source>
        <dbReference type="ARBA" id="ARBA00022871"/>
    </source>
</evidence>
<reference evidence="12" key="1">
    <citation type="submission" date="2024-04" db="EMBL/GenBank/DDBJ databases">
        <title>Salinicola lusitanus LLJ914,a marine bacterium isolated from the Okinawa Trough.</title>
        <authorList>
            <person name="Li J."/>
        </authorList>
    </citation>
    <scope>NUCLEOTIDE SEQUENCE [LARGE SCALE GENOMIC DNA]</scope>
</reference>
<evidence type="ECO:0000259" key="10">
    <source>
        <dbReference type="PROSITE" id="PS51644"/>
    </source>
</evidence>
<evidence type="ECO:0000256" key="7">
    <source>
        <dbReference type="ARBA" id="ARBA00022782"/>
    </source>
</evidence>
<dbReference type="InterPro" id="IPR035437">
    <property type="entry name" value="SNase_OB-fold_sf"/>
</dbReference>
<protein>
    <recommendedName>
        <fullName evidence="3">Tudor domain-containing protein 5</fullName>
    </recommendedName>
</protein>
<dbReference type="Gene3D" id="3.30.420.610">
    <property type="entry name" value="LOTUS domain-like"/>
    <property type="match status" value="3"/>
</dbReference>
<dbReference type="SUPFAM" id="SSF63748">
    <property type="entry name" value="Tudor/PWWP/MBT"/>
    <property type="match status" value="1"/>
</dbReference>
<name>A0AAW0N3R8_9GOBI</name>
<feature type="domain" description="HTH OST-type" evidence="10">
    <location>
        <begin position="6"/>
        <end position="79"/>
    </location>
</feature>
<accession>A0AAW0N3R8</accession>
<keyword evidence="5" id="KW-0963">Cytoplasm</keyword>
<dbReference type="Pfam" id="PF12872">
    <property type="entry name" value="OST-HTH"/>
    <property type="match status" value="3"/>
</dbReference>
<comment type="similarity">
    <text evidence="2">Belongs to the TDRD5 family.</text>
</comment>
<proteinExistence type="inferred from homology"/>
<evidence type="ECO:0000256" key="2">
    <source>
        <dbReference type="ARBA" id="ARBA00010384"/>
    </source>
</evidence>
<evidence type="ECO:0000256" key="9">
    <source>
        <dbReference type="SAM" id="MobiDB-lite"/>
    </source>
</evidence>
<evidence type="ECO:0000256" key="1">
    <source>
        <dbReference type="ARBA" id="ARBA00004496"/>
    </source>
</evidence>
<evidence type="ECO:0000256" key="6">
    <source>
        <dbReference type="ARBA" id="ARBA00022737"/>
    </source>
</evidence>
<dbReference type="Proteomes" id="UP001460270">
    <property type="component" value="Unassembled WGS sequence"/>
</dbReference>
<dbReference type="EMBL" id="JBBPFD010000018">
    <property type="protein sequence ID" value="KAK7888600.1"/>
    <property type="molecule type" value="Genomic_DNA"/>
</dbReference>
<keyword evidence="7" id="KW-0221">Differentiation</keyword>
<evidence type="ECO:0000256" key="4">
    <source>
        <dbReference type="ARBA" id="ARBA00022473"/>
    </source>
</evidence>
<dbReference type="PROSITE" id="PS51644">
    <property type="entry name" value="HTH_OST"/>
    <property type="match status" value="3"/>
</dbReference>
<feature type="domain" description="HTH OST-type" evidence="10">
    <location>
        <begin position="385"/>
        <end position="462"/>
    </location>
</feature>
<dbReference type="InterPro" id="IPR025605">
    <property type="entry name" value="OST-HTH/LOTUS_dom"/>
</dbReference>
<feature type="region of interest" description="Disordered" evidence="9">
    <location>
        <begin position="816"/>
        <end position="837"/>
    </location>
</feature>
<dbReference type="Gene3D" id="2.30.30.140">
    <property type="match status" value="1"/>
</dbReference>
<comment type="subcellular location">
    <subcellularLocation>
        <location evidence="1">Cytoplasm</location>
    </subcellularLocation>
</comment>
<evidence type="ECO:0000256" key="3">
    <source>
        <dbReference type="ARBA" id="ARBA00013420"/>
    </source>
</evidence>
<keyword evidence="8" id="KW-0744">Spermatogenesis</keyword>
<dbReference type="Pfam" id="PF00567">
    <property type="entry name" value="TUDOR"/>
    <property type="match status" value="1"/>
</dbReference>
<keyword evidence="12" id="KW-1185">Reference proteome</keyword>
<dbReference type="InterPro" id="IPR041966">
    <property type="entry name" value="LOTUS-like"/>
</dbReference>
<organism evidence="11 12">
    <name type="scientific">Mugilogobius chulae</name>
    <name type="common">yellowstripe goby</name>
    <dbReference type="NCBI Taxonomy" id="88201"/>
    <lineage>
        <taxon>Eukaryota</taxon>
        <taxon>Metazoa</taxon>
        <taxon>Chordata</taxon>
        <taxon>Craniata</taxon>
        <taxon>Vertebrata</taxon>
        <taxon>Euteleostomi</taxon>
        <taxon>Actinopterygii</taxon>
        <taxon>Neopterygii</taxon>
        <taxon>Teleostei</taxon>
        <taxon>Neoteleostei</taxon>
        <taxon>Acanthomorphata</taxon>
        <taxon>Gobiaria</taxon>
        <taxon>Gobiiformes</taxon>
        <taxon>Gobioidei</taxon>
        <taxon>Gobiidae</taxon>
        <taxon>Gobionellinae</taxon>
        <taxon>Mugilogobius</taxon>
    </lineage>
</organism>